<reference evidence="10 11" key="1">
    <citation type="submission" date="2022-05" db="EMBL/GenBank/DDBJ databases">
        <title>Novel Pseudomonas spp. Isolated from a Rainbow Trout Aquaculture Facility.</title>
        <authorList>
            <person name="Testerman T."/>
            <person name="Graf J."/>
        </authorList>
    </citation>
    <scope>NUCLEOTIDE SEQUENCE [LARGE SCALE GENOMIC DNA]</scope>
    <source>
        <strain evidence="10 11">ID681</strain>
    </source>
</reference>
<protein>
    <submittedName>
        <fullName evidence="10">Type III secretion system export apparatus subunit SctU</fullName>
    </submittedName>
</protein>
<dbReference type="Pfam" id="PF01312">
    <property type="entry name" value="Bac_export_2"/>
    <property type="match status" value="1"/>
</dbReference>
<feature type="transmembrane region" description="Helical" evidence="9">
    <location>
        <begin position="186"/>
        <end position="205"/>
    </location>
</feature>
<evidence type="ECO:0000256" key="2">
    <source>
        <dbReference type="ARBA" id="ARBA00010690"/>
    </source>
</evidence>
<dbReference type="InterPro" id="IPR029025">
    <property type="entry name" value="T3SS_substrate_exporter_C"/>
</dbReference>
<evidence type="ECO:0000313" key="10">
    <source>
        <dbReference type="EMBL" id="MDD0993728.1"/>
    </source>
</evidence>
<sequence>MSAEKSQPPTDKKLRDARRKGQVAKSKEVVSTLLIIAMVAMIMGLSDYYMTHFGELMLLPAAYVHLPFGQALHLMVDSLLREAIYLCLPLMIMAVLVAIFSHLMQSGFLFSGEPIKPDIKKINPVEGMKKIFSVKNLIDFIKSILKVALLTVLVWSTLKNDLKTLLLLPYSGLGSIAAVTGQLVHYLMMMCAAGFLLISAIDYALERFQHHKQLRMSKDEVKREHKEMDGSPEIKAQRRQLHRELQSGSMRADVKRSSVIVTNPTHIAVGIRYQPGETPLPLVTLMYTDALALRVRQIAQEEGIPVLERVPLARALHSDGLVDQYIPAELIEPTAEVLRWLHSQQKQG</sequence>
<comment type="similarity">
    <text evidence="2">Belongs to the type III secretion exporter family.</text>
</comment>
<comment type="subcellular location">
    <subcellularLocation>
        <location evidence="1">Cell membrane</location>
        <topology evidence="1">Multi-pass membrane protein</topology>
    </subcellularLocation>
</comment>
<feature type="region of interest" description="Disordered" evidence="8">
    <location>
        <begin position="1"/>
        <end position="20"/>
    </location>
</feature>
<dbReference type="EMBL" id="JAMDGY010000104">
    <property type="protein sequence ID" value="MDD0993728.1"/>
    <property type="molecule type" value="Genomic_DNA"/>
</dbReference>
<evidence type="ECO:0000256" key="7">
    <source>
        <dbReference type="ARBA" id="ARBA00023136"/>
    </source>
</evidence>
<evidence type="ECO:0000256" key="5">
    <source>
        <dbReference type="ARBA" id="ARBA00022989"/>
    </source>
</evidence>
<evidence type="ECO:0000256" key="9">
    <source>
        <dbReference type="SAM" id="Phobius"/>
    </source>
</evidence>
<comment type="caution">
    <text evidence="10">The sequence shown here is derived from an EMBL/GenBank/DDBJ whole genome shotgun (WGS) entry which is preliminary data.</text>
</comment>
<dbReference type="InterPro" id="IPR006135">
    <property type="entry name" value="T3SS_substrate_exporter"/>
</dbReference>
<proteinExistence type="inferred from homology"/>
<feature type="transmembrane region" description="Helical" evidence="9">
    <location>
        <begin position="83"/>
        <end position="104"/>
    </location>
</feature>
<accession>A0ABT5NZW3</accession>
<dbReference type="PRINTS" id="PR00950">
    <property type="entry name" value="TYPE3IMSPROT"/>
</dbReference>
<dbReference type="Gene3D" id="3.40.1690.10">
    <property type="entry name" value="secretion proteins EscU"/>
    <property type="match status" value="1"/>
</dbReference>
<evidence type="ECO:0000256" key="6">
    <source>
        <dbReference type="ARBA" id="ARBA00023026"/>
    </source>
</evidence>
<organism evidence="10 11">
    <name type="scientific">Pseudomonas fontis</name>
    <dbReference type="NCBI Taxonomy" id="2942633"/>
    <lineage>
        <taxon>Bacteria</taxon>
        <taxon>Pseudomonadati</taxon>
        <taxon>Pseudomonadota</taxon>
        <taxon>Gammaproteobacteria</taxon>
        <taxon>Pseudomonadales</taxon>
        <taxon>Pseudomonadaceae</taxon>
        <taxon>Pseudomonas</taxon>
    </lineage>
</organism>
<dbReference type="NCBIfam" id="TIGR01404">
    <property type="entry name" value="FlhB_rel_III"/>
    <property type="match status" value="1"/>
</dbReference>
<evidence type="ECO:0000256" key="4">
    <source>
        <dbReference type="ARBA" id="ARBA00022692"/>
    </source>
</evidence>
<keyword evidence="6" id="KW-0843">Virulence</keyword>
<dbReference type="PANTHER" id="PTHR30531">
    <property type="entry name" value="FLAGELLAR BIOSYNTHETIC PROTEIN FLHB"/>
    <property type="match status" value="1"/>
</dbReference>
<gene>
    <name evidence="10" type="primary">sctU</name>
    <name evidence="10" type="ORF">M5G11_24675</name>
</gene>
<name>A0ABT5NZW3_9PSED</name>
<feature type="transmembrane region" description="Helical" evidence="9">
    <location>
        <begin position="137"/>
        <end position="155"/>
    </location>
</feature>
<keyword evidence="4 9" id="KW-0812">Transmembrane</keyword>
<feature type="transmembrane region" description="Helical" evidence="9">
    <location>
        <begin position="29"/>
        <end position="50"/>
    </location>
</feature>
<keyword evidence="3" id="KW-1003">Cell membrane</keyword>
<dbReference type="RefSeq" id="WP_273912814.1">
    <property type="nucleotide sequence ID" value="NZ_JAMDGX010000071.1"/>
</dbReference>
<keyword evidence="11" id="KW-1185">Reference proteome</keyword>
<dbReference type="Proteomes" id="UP001148203">
    <property type="component" value="Unassembled WGS sequence"/>
</dbReference>
<evidence type="ECO:0000256" key="1">
    <source>
        <dbReference type="ARBA" id="ARBA00004651"/>
    </source>
</evidence>
<dbReference type="InterPro" id="IPR006307">
    <property type="entry name" value="BsaZ-like"/>
</dbReference>
<keyword evidence="5 9" id="KW-1133">Transmembrane helix</keyword>
<evidence type="ECO:0000313" key="11">
    <source>
        <dbReference type="Proteomes" id="UP001148203"/>
    </source>
</evidence>
<dbReference type="SUPFAM" id="SSF160544">
    <property type="entry name" value="EscU C-terminal domain-like"/>
    <property type="match status" value="1"/>
</dbReference>
<keyword evidence="7 9" id="KW-0472">Membrane</keyword>
<evidence type="ECO:0000256" key="3">
    <source>
        <dbReference type="ARBA" id="ARBA00022475"/>
    </source>
</evidence>
<evidence type="ECO:0000256" key="8">
    <source>
        <dbReference type="SAM" id="MobiDB-lite"/>
    </source>
</evidence>
<dbReference type="PANTHER" id="PTHR30531:SF14">
    <property type="entry name" value="SURFACE PRESENTATION OF ANTIGENS PROTEIN SPAS"/>
    <property type="match status" value="1"/>
</dbReference>